<evidence type="ECO:0000313" key="3">
    <source>
        <dbReference type="RefSeq" id="XP_052746990.1"/>
    </source>
</evidence>
<dbReference type="RefSeq" id="XP_052746990.1">
    <property type="nucleotide sequence ID" value="XM_052891030.1"/>
</dbReference>
<dbReference type="Proteomes" id="UP001652582">
    <property type="component" value="Unplaced"/>
</dbReference>
<evidence type="ECO:0000313" key="2">
    <source>
        <dbReference type="Proteomes" id="UP001652582"/>
    </source>
</evidence>
<proteinExistence type="predicted"/>
<feature type="region of interest" description="Disordered" evidence="1">
    <location>
        <begin position="517"/>
        <end position="556"/>
    </location>
</feature>
<accession>A0ABM3M680</accession>
<name>A0ABM3M680_BICAN</name>
<reference evidence="3" key="1">
    <citation type="submission" date="2025-08" db="UniProtKB">
        <authorList>
            <consortium name="RefSeq"/>
        </authorList>
    </citation>
    <scope>IDENTIFICATION</scope>
</reference>
<protein>
    <submittedName>
        <fullName evidence="3">Uncharacterized protein LOC128199854</fullName>
    </submittedName>
</protein>
<organism evidence="2 3">
    <name type="scientific">Bicyclus anynana</name>
    <name type="common">Squinting bush brown butterfly</name>
    <dbReference type="NCBI Taxonomy" id="110368"/>
    <lineage>
        <taxon>Eukaryota</taxon>
        <taxon>Metazoa</taxon>
        <taxon>Ecdysozoa</taxon>
        <taxon>Arthropoda</taxon>
        <taxon>Hexapoda</taxon>
        <taxon>Insecta</taxon>
        <taxon>Pterygota</taxon>
        <taxon>Neoptera</taxon>
        <taxon>Endopterygota</taxon>
        <taxon>Lepidoptera</taxon>
        <taxon>Glossata</taxon>
        <taxon>Ditrysia</taxon>
        <taxon>Papilionoidea</taxon>
        <taxon>Nymphalidae</taxon>
        <taxon>Satyrinae</taxon>
        <taxon>Satyrini</taxon>
        <taxon>Mycalesina</taxon>
        <taxon>Bicyclus</taxon>
    </lineage>
</organism>
<sequence>MSMPMVSVVWARVKFRISIIVEKKELEEALKHIVTEFRIKSFWENSYRVKTAIIELPKEDAHNIVNAGKIKKLTEWQVLDEDSLSGHKYIKFHILQEGCKVQKQPQLGWKLDKMNQDIFLQVLKENEAKTPKDLVALTTKACQKAMPKKGHCQKTPVFWWNKLIGEKRKQCTSCRRKYTRARRKKGMGNLKVDIVRENELFNLKEKYRVAKMDLQLEITKAKAQNWKNLCDEIDKDTWGLGYRIVTKKLHQRPPSLDMGLINSVVEILFPQHKSFGRIVAEETHFAEVTEEEIEKAAEGLKFKKAPGHDLRNPEIVKLAAKMIPDKIKNIINVAMKTGNFPTIWKKGRLVLLRKDAVLVIAGLVPIAKLVKERAMLFESKDLTSAETRELILQEWDRDWRGQGKGTWTRELIPDLIKWHKREHGEVDRWLTQALCGHGVFKTYLFAIGKAQDESCYFCDEEDTPRHALFECPGTTDVRAAAEGTNEGVNASNLISRMLSSEEQWQKYAHMLRTTMKRREEKETEQKRESERKQQEGQHEEMHSGSVLTMESREDYF</sequence>
<dbReference type="GeneID" id="128199854"/>
<keyword evidence="2" id="KW-1185">Reference proteome</keyword>
<feature type="compositionally biased region" description="Basic and acidic residues" evidence="1">
    <location>
        <begin position="517"/>
        <end position="542"/>
    </location>
</feature>
<gene>
    <name evidence="3" type="primary">LOC128199854</name>
</gene>
<evidence type="ECO:0000256" key="1">
    <source>
        <dbReference type="SAM" id="MobiDB-lite"/>
    </source>
</evidence>